<keyword evidence="3" id="KW-1185">Reference proteome</keyword>
<dbReference type="OrthoDB" id="10503454at2759"/>
<dbReference type="Proteomes" id="UP000326565">
    <property type="component" value="Unassembled WGS sequence"/>
</dbReference>
<evidence type="ECO:0008006" key="4">
    <source>
        <dbReference type="Google" id="ProtNLM"/>
    </source>
</evidence>
<organism evidence="2 3">
    <name type="scientific">Aspergillus leporis</name>
    <dbReference type="NCBI Taxonomy" id="41062"/>
    <lineage>
        <taxon>Eukaryota</taxon>
        <taxon>Fungi</taxon>
        <taxon>Dikarya</taxon>
        <taxon>Ascomycota</taxon>
        <taxon>Pezizomycotina</taxon>
        <taxon>Eurotiomycetes</taxon>
        <taxon>Eurotiomycetidae</taxon>
        <taxon>Eurotiales</taxon>
        <taxon>Aspergillaceae</taxon>
        <taxon>Aspergillus</taxon>
        <taxon>Aspergillus subgen. Circumdati</taxon>
    </lineage>
</organism>
<proteinExistence type="predicted"/>
<feature type="region of interest" description="Disordered" evidence="1">
    <location>
        <begin position="123"/>
        <end position="146"/>
    </location>
</feature>
<dbReference type="EMBL" id="ML732166">
    <property type="protein sequence ID" value="KAB8077629.1"/>
    <property type="molecule type" value="Genomic_DNA"/>
</dbReference>
<protein>
    <recommendedName>
        <fullName evidence="4">MADS-box domain-containing protein</fullName>
    </recommendedName>
</protein>
<sequence>MLDTKIASEYSKMCDADVCLGIRIRDTGRVYMFSADASGFWESVGSQLDPIIQHQARSLTRTLASRETKSYLPLNRGETGNDLGSHGALRETFHPTSPPAVSKNWPHHLPGSFVYLQRETTNSGLQRPKVSQRSRPNSTPPESLAI</sequence>
<gene>
    <name evidence="2" type="ORF">BDV29DRAFT_45336</name>
</gene>
<feature type="region of interest" description="Disordered" evidence="1">
    <location>
        <begin position="70"/>
        <end position="104"/>
    </location>
</feature>
<evidence type="ECO:0000313" key="3">
    <source>
        <dbReference type="Proteomes" id="UP000326565"/>
    </source>
</evidence>
<dbReference type="AlphaFoldDB" id="A0A5N5XA78"/>
<accession>A0A5N5XA78</accession>
<evidence type="ECO:0000256" key="1">
    <source>
        <dbReference type="SAM" id="MobiDB-lite"/>
    </source>
</evidence>
<name>A0A5N5XA78_9EURO</name>
<evidence type="ECO:0000313" key="2">
    <source>
        <dbReference type="EMBL" id="KAB8077629.1"/>
    </source>
</evidence>
<reference evidence="2 3" key="1">
    <citation type="submission" date="2019-04" db="EMBL/GenBank/DDBJ databases">
        <title>Friends and foes A comparative genomics study of 23 Aspergillus species from section Flavi.</title>
        <authorList>
            <consortium name="DOE Joint Genome Institute"/>
            <person name="Kjaerbolling I."/>
            <person name="Vesth T."/>
            <person name="Frisvad J.C."/>
            <person name="Nybo J.L."/>
            <person name="Theobald S."/>
            <person name="Kildgaard S."/>
            <person name="Isbrandt T."/>
            <person name="Kuo A."/>
            <person name="Sato A."/>
            <person name="Lyhne E.K."/>
            <person name="Kogle M.E."/>
            <person name="Wiebenga A."/>
            <person name="Kun R.S."/>
            <person name="Lubbers R.J."/>
            <person name="Makela M.R."/>
            <person name="Barry K."/>
            <person name="Chovatia M."/>
            <person name="Clum A."/>
            <person name="Daum C."/>
            <person name="Haridas S."/>
            <person name="He G."/>
            <person name="LaButti K."/>
            <person name="Lipzen A."/>
            <person name="Mondo S."/>
            <person name="Riley R."/>
            <person name="Salamov A."/>
            <person name="Simmons B.A."/>
            <person name="Magnuson J.K."/>
            <person name="Henrissat B."/>
            <person name="Mortensen U.H."/>
            <person name="Larsen T.O."/>
            <person name="Devries R.P."/>
            <person name="Grigoriev I.V."/>
            <person name="Machida M."/>
            <person name="Baker S.E."/>
            <person name="Andersen M.R."/>
        </authorList>
    </citation>
    <scope>NUCLEOTIDE SEQUENCE [LARGE SCALE GENOMIC DNA]</scope>
    <source>
        <strain evidence="2 3">CBS 151.66</strain>
    </source>
</reference>